<proteinExistence type="predicted"/>
<dbReference type="CDD" id="cd00143">
    <property type="entry name" value="PP2Cc"/>
    <property type="match status" value="1"/>
</dbReference>
<sequence>MAENIDSLEVALCYDLATATHQGARAYQEDTLQAQKAEGENTCVAVVADGLGGHAAGDVASGIACAEVFRQITTQPAKIAAGQVAITDVLTQATQSANALVGAHAKAHDETYGMGTTLLATVIRDGALSWLSVGDSPLFLCRDGALQRLNADHSMAPQIDMLVKIGALSEQEGRDHPSRSTLASVIRGREIETVDCPENPTRICAGDVIIVSSDGLLYLPEHQICDILAQTRLQPAQATADALLAALETLDDPEQDNIAFAVIKCAQV</sequence>
<name>A0A1I6FXG5_9RHOB</name>
<dbReference type="InterPro" id="IPR036457">
    <property type="entry name" value="PPM-type-like_dom_sf"/>
</dbReference>
<dbReference type="SUPFAM" id="SSF81606">
    <property type="entry name" value="PP2C-like"/>
    <property type="match status" value="1"/>
</dbReference>
<accession>A0A1I6FXG5</accession>
<keyword evidence="3" id="KW-1185">Reference proteome</keyword>
<dbReference type="SMART" id="SM00331">
    <property type="entry name" value="PP2C_SIG"/>
    <property type="match status" value="1"/>
</dbReference>
<evidence type="ECO:0000313" key="3">
    <source>
        <dbReference type="Proteomes" id="UP000199478"/>
    </source>
</evidence>
<organism evidence="2 3">
    <name type="scientific">Yoonia tamlensis</name>
    <dbReference type="NCBI Taxonomy" id="390270"/>
    <lineage>
        <taxon>Bacteria</taxon>
        <taxon>Pseudomonadati</taxon>
        <taxon>Pseudomonadota</taxon>
        <taxon>Alphaproteobacteria</taxon>
        <taxon>Rhodobacterales</taxon>
        <taxon>Paracoccaceae</taxon>
        <taxon>Yoonia</taxon>
    </lineage>
</organism>
<dbReference type="AlphaFoldDB" id="A0A1I6FXG5"/>
<gene>
    <name evidence="2" type="ORF">SAMN04488005_0677</name>
</gene>
<dbReference type="PROSITE" id="PS51746">
    <property type="entry name" value="PPM_2"/>
    <property type="match status" value="1"/>
</dbReference>
<dbReference type="InterPro" id="IPR001932">
    <property type="entry name" value="PPM-type_phosphatase-like_dom"/>
</dbReference>
<dbReference type="SMART" id="SM00332">
    <property type="entry name" value="PP2Cc"/>
    <property type="match status" value="1"/>
</dbReference>
<dbReference type="Pfam" id="PF13672">
    <property type="entry name" value="PP2C_2"/>
    <property type="match status" value="1"/>
</dbReference>
<reference evidence="3" key="1">
    <citation type="submission" date="2016-10" db="EMBL/GenBank/DDBJ databases">
        <authorList>
            <person name="Varghese N."/>
            <person name="Submissions S."/>
        </authorList>
    </citation>
    <scope>NUCLEOTIDE SEQUENCE [LARGE SCALE GENOMIC DNA]</scope>
    <source>
        <strain evidence="3">DSM 26879</strain>
    </source>
</reference>
<dbReference type="EMBL" id="FOYP01000001">
    <property type="protein sequence ID" value="SFR34591.1"/>
    <property type="molecule type" value="Genomic_DNA"/>
</dbReference>
<dbReference type="Proteomes" id="UP000199478">
    <property type="component" value="Unassembled WGS sequence"/>
</dbReference>
<dbReference type="STRING" id="390270.SAMN04488005_0677"/>
<dbReference type="OrthoDB" id="9801841at2"/>
<feature type="domain" description="PPM-type phosphatase" evidence="1">
    <location>
        <begin position="15"/>
        <end position="265"/>
    </location>
</feature>
<evidence type="ECO:0000259" key="1">
    <source>
        <dbReference type="PROSITE" id="PS51746"/>
    </source>
</evidence>
<protein>
    <submittedName>
        <fullName evidence="2">Serine/threonine protein phosphatase PrpC</fullName>
    </submittedName>
</protein>
<evidence type="ECO:0000313" key="2">
    <source>
        <dbReference type="EMBL" id="SFR34591.1"/>
    </source>
</evidence>
<dbReference type="Gene3D" id="3.60.40.10">
    <property type="entry name" value="PPM-type phosphatase domain"/>
    <property type="match status" value="1"/>
</dbReference>
<dbReference type="RefSeq" id="WP_090196441.1">
    <property type="nucleotide sequence ID" value="NZ_FOYP01000001.1"/>
</dbReference>